<keyword evidence="3" id="KW-1185">Reference proteome</keyword>
<dbReference type="Pfam" id="PF13409">
    <property type="entry name" value="GST_N_2"/>
    <property type="match status" value="1"/>
</dbReference>
<dbReference type="OrthoDB" id="2309723at2759"/>
<dbReference type="Pfam" id="PF13410">
    <property type="entry name" value="GST_C_2"/>
    <property type="match status" value="1"/>
</dbReference>
<gene>
    <name evidence="2" type="ORF">D0Z07_1656</name>
</gene>
<dbReference type="Gene3D" id="3.40.30.10">
    <property type="entry name" value="Glutaredoxin"/>
    <property type="match status" value="1"/>
</dbReference>
<dbReference type="EMBL" id="VNKQ01000004">
    <property type="protein sequence ID" value="KAG0651416.1"/>
    <property type="molecule type" value="Genomic_DNA"/>
</dbReference>
<dbReference type="InterPro" id="IPR016639">
    <property type="entry name" value="GST_Omega/GSH"/>
</dbReference>
<dbReference type="SUPFAM" id="SSF52833">
    <property type="entry name" value="Thioredoxin-like"/>
    <property type="match status" value="1"/>
</dbReference>
<organism evidence="2 3">
    <name type="scientific">Hyphodiscus hymeniophilus</name>
    <dbReference type="NCBI Taxonomy" id="353542"/>
    <lineage>
        <taxon>Eukaryota</taxon>
        <taxon>Fungi</taxon>
        <taxon>Dikarya</taxon>
        <taxon>Ascomycota</taxon>
        <taxon>Pezizomycotina</taxon>
        <taxon>Leotiomycetes</taxon>
        <taxon>Helotiales</taxon>
        <taxon>Hyphodiscaceae</taxon>
        <taxon>Hyphodiscus</taxon>
    </lineage>
</organism>
<evidence type="ECO:0000313" key="3">
    <source>
        <dbReference type="Proteomes" id="UP000785200"/>
    </source>
</evidence>
<protein>
    <submittedName>
        <fullName evidence="2">Glutathione-dependent dehydroascorbate reductase</fullName>
    </submittedName>
</protein>
<sequence length="363" mass="41760">SHNNPNPCKDHIHYEVIIMGSESTFKDGSWHGIIEAGGPFPPEKGRYHMYIGLFCPFAHRANEIRHLKGLTEIIDLSIVKPYPKGDDKGWPGWCFPTAEDPYGGSTEDRLFGSRYLHEVYFKEKSDYKGRYSVPVLWDKKTNRMVNNESLELLRILNTGFNSILPDEYKKRDYYPEHLREEIDEVGKWLQDDLNSGVYKAGFALDQATYDKNVVPVFEALNRLEELLAKNGGPFVLGKELTELDLRLFPTLIRFDAVYVQHFKCNLGTIRHDYPVLNEWMKNLYWNVPGFRETTDFRHIKENYTKSHADINPKAITPMGPIPDIEEGVELDWGKLRVGGVKLPAISGVKAVVKNTTSFPFYKI</sequence>
<dbReference type="Proteomes" id="UP000785200">
    <property type="component" value="Unassembled WGS sequence"/>
</dbReference>
<evidence type="ECO:0000259" key="1">
    <source>
        <dbReference type="PROSITE" id="PS50405"/>
    </source>
</evidence>
<dbReference type="InterPro" id="IPR004045">
    <property type="entry name" value="Glutathione_S-Trfase_N"/>
</dbReference>
<accession>A0A9P6VN49</accession>
<feature type="non-terminal residue" evidence="2">
    <location>
        <position position="1"/>
    </location>
</feature>
<dbReference type="InterPro" id="IPR010987">
    <property type="entry name" value="Glutathione-S-Trfase_C-like"/>
</dbReference>
<dbReference type="SFLD" id="SFLDG01148">
    <property type="entry name" value="Xi_(cytGST)"/>
    <property type="match status" value="1"/>
</dbReference>
<dbReference type="SUPFAM" id="SSF47616">
    <property type="entry name" value="GST C-terminal domain-like"/>
    <property type="match status" value="1"/>
</dbReference>
<dbReference type="AlphaFoldDB" id="A0A9P6VN49"/>
<name>A0A9P6VN49_9HELO</name>
<dbReference type="InterPro" id="IPR040079">
    <property type="entry name" value="Glutathione_S-Trfase"/>
</dbReference>
<dbReference type="GO" id="GO:0005737">
    <property type="term" value="C:cytoplasm"/>
    <property type="evidence" value="ECO:0007669"/>
    <property type="project" value="TreeGrafter"/>
</dbReference>
<dbReference type="CDD" id="cd03190">
    <property type="entry name" value="GST_C_Omega_like"/>
    <property type="match status" value="1"/>
</dbReference>
<dbReference type="PANTHER" id="PTHR32419:SF23">
    <property type="entry name" value="GLUTATHIONE S-TRANSFERASE (EUROFUNG)"/>
    <property type="match status" value="1"/>
</dbReference>
<comment type="caution">
    <text evidence="2">The sequence shown here is derived from an EMBL/GenBank/DDBJ whole genome shotgun (WGS) entry which is preliminary data.</text>
</comment>
<dbReference type="SFLD" id="SFLDG01206">
    <property type="entry name" value="Xi.1"/>
    <property type="match status" value="1"/>
</dbReference>
<dbReference type="InterPro" id="IPR047047">
    <property type="entry name" value="GST_Omega-like_C"/>
</dbReference>
<dbReference type="GO" id="GO:0004364">
    <property type="term" value="F:glutathione transferase activity"/>
    <property type="evidence" value="ECO:0007669"/>
    <property type="project" value="InterPro"/>
</dbReference>
<dbReference type="PANTHER" id="PTHR32419">
    <property type="entry name" value="GLUTATHIONYL-HYDROQUINONE REDUCTASE"/>
    <property type="match status" value="1"/>
</dbReference>
<dbReference type="PROSITE" id="PS50405">
    <property type="entry name" value="GST_CTER"/>
    <property type="match status" value="1"/>
</dbReference>
<evidence type="ECO:0000313" key="2">
    <source>
        <dbReference type="EMBL" id="KAG0651416.1"/>
    </source>
</evidence>
<proteinExistence type="predicted"/>
<feature type="domain" description="GST C-terminal" evidence="1">
    <location>
        <begin position="175"/>
        <end position="306"/>
    </location>
</feature>
<dbReference type="InterPro" id="IPR036249">
    <property type="entry name" value="Thioredoxin-like_sf"/>
</dbReference>
<reference evidence="2" key="1">
    <citation type="submission" date="2019-07" db="EMBL/GenBank/DDBJ databases">
        <title>Hyphodiscus hymeniophilus genome sequencing and assembly.</title>
        <authorList>
            <person name="Kramer G."/>
            <person name="Nodwell J."/>
        </authorList>
    </citation>
    <scope>NUCLEOTIDE SEQUENCE</scope>
    <source>
        <strain evidence="2">ATCC 34498</strain>
    </source>
</reference>
<dbReference type="InterPro" id="IPR036282">
    <property type="entry name" value="Glutathione-S-Trfase_C_sf"/>
</dbReference>
<dbReference type="Gene3D" id="1.20.1050.10">
    <property type="match status" value="1"/>
</dbReference>
<dbReference type="SFLD" id="SFLDS00019">
    <property type="entry name" value="Glutathione_Transferase_(cytos"/>
    <property type="match status" value="1"/>
</dbReference>